<dbReference type="AlphaFoldDB" id="A0A2M9C4Z0"/>
<dbReference type="PIRSF" id="PIRSF026631">
    <property type="entry name" value="UCP026631"/>
    <property type="match status" value="1"/>
</dbReference>
<evidence type="ECO:0000313" key="5">
    <source>
        <dbReference type="Proteomes" id="UP000230161"/>
    </source>
</evidence>
<feature type="transmembrane region" description="Helical" evidence="2">
    <location>
        <begin position="251"/>
        <end position="273"/>
    </location>
</feature>
<comment type="caution">
    <text evidence="4">The sequence shown here is derived from an EMBL/GenBank/DDBJ whole genome shotgun (WGS) entry which is preliminary data.</text>
</comment>
<dbReference type="Proteomes" id="UP000230161">
    <property type="component" value="Unassembled WGS sequence"/>
</dbReference>
<keyword evidence="2" id="KW-0472">Membrane</keyword>
<feature type="transmembrane region" description="Helical" evidence="2">
    <location>
        <begin position="279"/>
        <end position="298"/>
    </location>
</feature>
<feature type="transmembrane region" description="Helical" evidence="2">
    <location>
        <begin position="76"/>
        <end position="97"/>
    </location>
</feature>
<keyword evidence="2" id="KW-1133">Transmembrane helix</keyword>
<sequence>MTSPRPPRLADAAEPALIDGEWHRLHRATPLLKGGIALVVVAGVIIANLRERLIDIFFNVPEYDGDPITRIYERGLAGWALLAVLVVVLIAVVAFYFSWRMHTFRVGSESVEVRSGILFRTHRKAKLDRIQGINVARPLFARIFGAAKLEVNVAGQDANVQLAYLRSDLADGLRRDILRLASGARTLPADATAEGAGLAEGAEAPGAEGVAGDGTARPGLVTRRVNEFLAPELDPDAAPPESVVTIPPGRLIASIVLSGFTIFLIVAIGVIVYGTSHGYYVLLFALLPGILGSAGYYFSRFTKSLRYSIAGTADGVRVGFGLLSTSNETIPPGRIHAIGVQQPLMWRPFGWWQVRINKAGHSSAQGAAGQANTTTLPVGTLDDVERVLALVAPSLSAEQRERLVRGALRSKGADEFTNAPRRAAWIRPFSWRRTGYFMTEGAVIVRRGVVWRELVIVPLARVQSVGIEQGPIKRALRLAAANVHVVAGPVSTRLGAIDAQLSARFFEDVASGAVEAAGADTSHHWGRAEASGPGSDVVSPPGSPLAAPSAPDAPARRDGSPE</sequence>
<dbReference type="RefSeq" id="WP_100343471.1">
    <property type="nucleotide sequence ID" value="NZ_PGFB01000001.1"/>
</dbReference>
<feature type="transmembrane region" description="Helical" evidence="2">
    <location>
        <begin position="31"/>
        <end position="49"/>
    </location>
</feature>
<dbReference type="EMBL" id="PGFB01000001">
    <property type="protein sequence ID" value="PJJ65601.1"/>
    <property type="molecule type" value="Genomic_DNA"/>
</dbReference>
<organism evidence="4 5">
    <name type="scientific">Compostimonas suwonensis</name>
    <dbReference type="NCBI Taxonomy" id="1048394"/>
    <lineage>
        <taxon>Bacteria</taxon>
        <taxon>Bacillati</taxon>
        <taxon>Actinomycetota</taxon>
        <taxon>Actinomycetes</taxon>
        <taxon>Micrococcales</taxon>
        <taxon>Microbacteriaceae</taxon>
        <taxon>Compostimonas</taxon>
    </lineage>
</organism>
<feature type="domain" description="YdbS-like PH" evidence="3">
    <location>
        <begin position="99"/>
        <end position="175"/>
    </location>
</feature>
<proteinExistence type="predicted"/>
<protein>
    <submittedName>
        <fullName evidence="4">Putative membrane protein</fullName>
    </submittedName>
</protein>
<accession>A0A2M9C4Z0</accession>
<feature type="compositionally biased region" description="Low complexity" evidence="1">
    <location>
        <begin position="531"/>
        <end position="553"/>
    </location>
</feature>
<dbReference type="Pfam" id="PF03703">
    <property type="entry name" value="bPH_2"/>
    <property type="match status" value="2"/>
</dbReference>
<dbReference type="PANTHER" id="PTHR34473:SF2">
    <property type="entry name" value="UPF0699 TRANSMEMBRANE PROTEIN YDBT"/>
    <property type="match status" value="1"/>
</dbReference>
<dbReference type="PANTHER" id="PTHR34473">
    <property type="entry name" value="UPF0699 TRANSMEMBRANE PROTEIN YDBS"/>
    <property type="match status" value="1"/>
</dbReference>
<evidence type="ECO:0000313" key="4">
    <source>
        <dbReference type="EMBL" id="PJJ65601.1"/>
    </source>
</evidence>
<evidence type="ECO:0000259" key="3">
    <source>
        <dbReference type="Pfam" id="PF03703"/>
    </source>
</evidence>
<evidence type="ECO:0000256" key="2">
    <source>
        <dbReference type="SAM" id="Phobius"/>
    </source>
</evidence>
<dbReference type="InterPro" id="IPR014529">
    <property type="entry name" value="UCP026631"/>
</dbReference>
<feature type="region of interest" description="Disordered" evidence="1">
    <location>
        <begin position="520"/>
        <end position="562"/>
    </location>
</feature>
<gene>
    <name evidence="4" type="ORF">CLV54_0637</name>
</gene>
<keyword evidence="5" id="KW-1185">Reference proteome</keyword>
<feature type="domain" description="YdbS-like PH" evidence="3">
    <location>
        <begin position="431"/>
        <end position="494"/>
    </location>
</feature>
<reference evidence="4 5" key="1">
    <citation type="submission" date="2017-11" db="EMBL/GenBank/DDBJ databases">
        <title>Genomic Encyclopedia of Archaeal and Bacterial Type Strains, Phase II (KMG-II): From Individual Species to Whole Genera.</title>
        <authorList>
            <person name="Goeker M."/>
        </authorList>
    </citation>
    <scope>NUCLEOTIDE SEQUENCE [LARGE SCALE GENOMIC DNA]</scope>
    <source>
        <strain evidence="4 5">DSM 25625</strain>
    </source>
</reference>
<evidence type="ECO:0000256" key="1">
    <source>
        <dbReference type="SAM" id="MobiDB-lite"/>
    </source>
</evidence>
<dbReference type="InterPro" id="IPR005182">
    <property type="entry name" value="YdbS-like_PH"/>
</dbReference>
<name>A0A2M9C4Z0_9MICO</name>
<dbReference type="OrthoDB" id="3190163at2"/>
<keyword evidence="2" id="KW-0812">Transmembrane</keyword>